<organism evidence="2 3">
    <name type="scientific">Rickenella mellea</name>
    <dbReference type="NCBI Taxonomy" id="50990"/>
    <lineage>
        <taxon>Eukaryota</taxon>
        <taxon>Fungi</taxon>
        <taxon>Dikarya</taxon>
        <taxon>Basidiomycota</taxon>
        <taxon>Agaricomycotina</taxon>
        <taxon>Agaricomycetes</taxon>
        <taxon>Hymenochaetales</taxon>
        <taxon>Rickenellaceae</taxon>
        <taxon>Rickenella</taxon>
    </lineage>
</organism>
<dbReference type="Gene3D" id="1.25.40.10">
    <property type="entry name" value="Tetratricopeptide repeat domain"/>
    <property type="match status" value="1"/>
</dbReference>
<dbReference type="OrthoDB" id="5945798at2759"/>
<dbReference type="SUPFAM" id="SSF48452">
    <property type="entry name" value="TPR-like"/>
    <property type="match status" value="1"/>
</dbReference>
<name>A0A4Y7PRC0_9AGAM</name>
<dbReference type="PROSITE" id="PS50005">
    <property type="entry name" value="TPR"/>
    <property type="match status" value="1"/>
</dbReference>
<dbReference type="InterPro" id="IPR011990">
    <property type="entry name" value="TPR-like_helical_dom_sf"/>
</dbReference>
<dbReference type="PANTHER" id="PTHR47643:SF2">
    <property type="entry name" value="TPR DOMAIN PROTEIN (AFU_ORTHOLOGUE AFUA_5G12710)"/>
    <property type="match status" value="1"/>
</dbReference>
<dbReference type="AlphaFoldDB" id="A0A4Y7PRC0"/>
<evidence type="ECO:0000313" key="2">
    <source>
        <dbReference type="EMBL" id="TDL17571.1"/>
    </source>
</evidence>
<gene>
    <name evidence="2" type="ORF">BD410DRAFT_883164</name>
</gene>
<dbReference type="Proteomes" id="UP000294933">
    <property type="component" value="Unassembled WGS sequence"/>
</dbReference>
<proteinExistence type="predicted"/>
<dbReference type="STRING" id="50990.A0A4Y7PRC0"/>
<dbReference type="SMART" id="SM00028">
    <property type="entry name" value="TPR"/>
    <property type="match status" value="3"/>
</dbReference>
<dbReference type="InterPro" id="IPR053209">
    <property type="entry name" value="Gramillin-biosynth_MTr"/>
</dbReference>
<dbReference type="EMBL" id="ML170219">
    <property type="protein sequence ID" value="TDL17571.1"/>
    <property type="molecule type" value="Genomic_DNA"/>
</dbReference>
<keyword evidence="1" id="KW-0802">TPR repeat</keyword>
<dbReference type="VEuPathDB" id="FungiDB:BD410DRAFT_883164"/>
<reference evidence="2 3" key="1">
    <citation type="submission" date="2018-06" db="EMBL/GenBank/DDBJ databases">
        <title>A transcriptomic atlas of mushroom development highlights an independent origin of complex multicellularity.</title>
        <authorList>
            <consortium name="DOE Joint Genome Institute"/>
            <person name="Krizsan K."/>
            <person name="Almasi E."/>
            <person name="Merenyi Z."/>
            <person name="Sahu N."/>
            <person name="Viragh M."/>
            <person name="Koszo T."/>
            <person name="Mondo S."/>
            <person name="Kiss B."/>
            <person name="Balint B."/>
            <person name="Kues U."/>
            <person name="Barry K."/>
            <person name="Hegedus J.C."/>
            <person name="Henrissat B."/>
            <person name="Johnson J."/>
            <person name="Lipzen A."/>
            <person name="Ohm R."/>
            <person name="Nagy I."/>
            <person name="Pangilinan J."/>
            <person name="Yan J."/>
            <person name="Xiong Y."/>
            <person name="Grigoriev I.V."/>
            <person name="Hibbett D.S."/>
            <person name="Nagy L.G."/>
        </authorList>
    </citation>
    <scope>NUCLEOTIDE SEQUENCE [LARGE SCALE GENOMIC DNA]</scope>
    <source>
        <strain evidence="2 3">SZMC22713</strain>
    </source>
</reference>
<dbReference type="InterPro" id="IPR019734">
    <property type="entry name" value="TPR_rpt"/>
</dbReference>
<protein>
    <submittedName>
        <fullName evidence="2">TPR-like protein</fullName>
    </submittedName>
</protein>
<keyword evidence="3" id="KW-1185">Reference proteome</keyword>
<dbReference type="PANTHER" id="PTHR47643">
    <property type="entry name" value="TPR DOMAIN PROTEIN (AFU_ORTHOLOGUE AFUA_5G12710)"/>
    <property type="match status" value="1"/>
</dbReference>
<evidence type="ECO:0000313" key="3">
    <source>
        <dbReference type="Proteomes" id="UP000294933"/>
    </source>
</evidence>
<evidence type="ECO:0000256" key="1">
    <source>
        <dbReference type="PROSITE-ProRule" id="PRU00339"/>
    </source>
</evidence>
<sequence length="425" mass="47187">MIDSTGNQGQTVKLVSKSDIIAEHKSKSTANEPFTSESHFVYFKREPPCSKPLSSLRRAFLKDLKLGWDSGYHDAVVVLRTIAPPRRFGDALQTVTEDEQGNCIYLRFYGPIAGVHVDHFLPEGSVVAVKAPWCKSNRVHGTAIVVKYLTDFVCLAQGGILYPAKWNLIVPPSAPSASEWFKEEGNCAYKSQKYQTAVVRYTEALNFKPNETLEITIYSNRAQAHLASGAFEAAIADTTFVLSREPQHEKSLYCCAMGHYYMQNYVAAIELLNSLIQAYPSNEIAKKDLQRATQRRREQTTGAYDFAEMLKVSRGPSPQMDVADYIGPVEQRAGGIFATRDISVGELLMCTKAFEFVYSNNSDKGVFFNNHVSGASTLRLSKKIAQKLASNPSFIPSFKKLHPFPSTIAGNISDELVDGRPVIDE</sequence>
<feature type="repeat" description="TPR" evidence="1">
    <location>
        <begin position="178"/>
        <end position="211"/>
    </location>
</feature>
<accession>A0A4Y7PRC0</accession>